<accession>A0A090X6X6</accession>
<keyword evidence="2" id="KW-0378">Hydrolase</keyword>
<proteinExistence type="predicted"/>
<dbReference type="EMBL" id="BBNU01000021">
    <property type="protein sequence ID" value="GAL82047.1"/>
    <property type="molecule type" value="Genomic_DNA"/>
</dbReference>
<dbReference type="EC" id="3.1.6.1" evidence="2"/>
<evidence type="ECO:0000313" key="3">
    <source>
        <dbReference type="Proteomes" id="UP000029643"/>
    </source>
</evidence>
<name>A0A090X6X6_9FLAO</name>
<dbReference type="Pfam" id="PF00884">
    <property type="entry name" value="Sulfatase"/>
    <property type="match status" value="1"/>
</dbReference>
<dbReference type="Proteomes" id="UP000029643">
    <property type="component" value="Unassembled WGS sequence"/>
</dbReference>
<evidence type="ECO:0000313" key="2">
    <source>
        <dbReference type="EMBL" id="GAL82047.1"/>
    </source>
</evidence>
<protein>
    <submittedName>
        <fullName evidence="2">Arylsulfatase</fullName>
        <ecNumber evidence="2">3.1.6.1</ecNumber>
    </submittedName>
</protein>
<evidence type="ECO:0000259" key="1">
    <source>
        <dbReference type="Pfam" id="PF00884"/>
    </source>
</evidence>
<organism evidence="2 3">
    <name type="scientific">Algibacter lectus</name>
    <dbReference type="NCBI Taxonomy" id="221126"/>
    <lineage>
        <taxon>Bacteria</taxon>
        <taxon>Pseudomonadati</taxon>
        <taxon>Bacteroidota</taxon>
        <taxon>Flavobacteriia</taxon>
        <taxon>Flavobacteriales</taxon>
        <taxon>Flavobacteriaceae</taxon>
        <taxon>Algibacter</taxon>
    </lineage>
</organism>
<gene>
    <name evidence="2" type="ORF">JCM19274_2758</name>
</gene>
<dbReference type="AlphaFoldDB" id="A0A090X6X6"/>
<reference evidence="2" key="1">
    <citation type="journal article" date="2014" name="Genome Announc.">
        <title>Draft Genome Sequences of Marine Flavobacterium Algibacter lectus Strains SS8 and NR4.</title>
        <authorList>
            <person name="Takatani N."/>
            <person name="Nakanishi M."/>
            <person name="Meirelles P."/>
            <person name="Mino S."/>
            <person name="Suda W."/>
            <person name="Oshima K."/>
            <person name="Hattori M."/>
            <person name="Ohkuma M."/>
            <person name="Hosokawa M."/>
            <person name="Miyashita K."/>
            <person name="Thompson F.L."/>
            <person name="Niwa A."/>
            <person name="Sawabe T."/>
            <person name="Sawabe T."/>
        </authorList>
    </citation>
    <scope>NUCLEOTIDE SEQUENCE [LARGE SCALE GENOMIC DNA]</scope>
    <source>
        <strain evidence="2">JCM 19274</strain>
    </source>
</reference>
<dbReference type="InterPro" id="IPR000917">
    <property type="entry name" value="Sulfatase_N"/>
</dbReference>
<dbReference type="Gene3D" id="3.30.1120.10">
    <property type="match status" value="1"/>
</dbReference>
<feature type="domain" description="Sulfatase N-terminal" evidence="1">
    <location>
        <begin position="1"/>
        <end position="132"/>
    </location>
</feature>
<dbReference type="PANTHER" id="PTHR43751:SF6">
    <property type="entry name" value="N-ACETYLGALACTOSAMINE-6-O-SULFATASE"/>
    <property type="match status" value="1"/>
</dbReference>
<dbReference type="SUPFAM" id="SSF53649">
    <property type="entry name" value="Alkaline phosphatase-like"/>
    <property type="match status" value="1"/>
</dbReference>
<comment type="caution">
    <text evidence="2">The sequence shown here is derived from an EMBL/GenBank/DDBJ whole genome shotgun (WGS) entry which is preliminary data.</text>
</comment>
<dbReference type="PANTHER" id="PTHR43751">
    <property type="entry name" value="SULFATASE"/>
    <property type="match status" value="1"/>
</dbReference>
<dbReference type="InterPro" id="IPR017850">
    <property type="entry name" value="Alkaline_phosphatase_core_sf"/>
</dbReference>
<dbReference type="Gene3D" id="3.40.720.10">
    <property type="entry name" value="Alkaline Phosphatase, subunit A"/>
    <property type="match status" value="1"/>
</dbReference>
<sequence length="264" mass="29561">MYLALPSPHTPLAVADQFKNSSTVGDYGDYVIETDWVVGEVVKALEQNGITKNTLLIITSDNGPETIMINRKTEYNHFSAGELRGCKRDNWEGGHRVPFFAKWPGKIKTGSESNEVLCLTDLMKTFAAVTDINVPENAGEDSYNMLPALLDSNRKEPIREATIHHSSTGKFAIRKGDWVLLLHPGSGGNDRKYKETVPDLTNEPIALYNLKNDIEQKNNVYKDYPPEVVTELTALTKNYIEKGRSTEGTIQKNDPYDGEWKTPN</sequence>
<dbReference type="InterPro" id="IPR052701">
    <property type="entry name" value="GAG_Ulvan_Degrading_Sulfatases"/>
</dbReference>
<dbReference type="GO" id="GO:0004065">
    <property type="term" value="F:arylsulfatase activity"/>
    <property type="evidence" value="ECO:0007669"/>
    <property type="project" value="UniProtKB-EC"/>
</dbReference>